<evidence type="ECO:0000256" key="1">
    <source>
        <dbReference type="SAM" id="SignalP"/>
    </source>
</evidence>
<protein>
    <recommendedName>
        <fullName evidence="4">Saposin B-type domain-containing protein</fullName>
    </recommendedName>
</protein>
<reference evidence="3" key="1">
    <citation type="submission" date="2022-10" db="EMBL/GenBank/DDBJ databases">
        <title>Genome assembly of Pristionchus species.</title>
        <authorList>
            <person name="Yoshida K."/>
            <person name="Sommer R.J."/>
        </authorList>
    </citation>
    <scope>NUCLEOTIDE SEQUENCE [LARGE SCALE GENOMIC DNA]</scope>
    <source>
        <strain evidence="3">RS5460</strain>
    </source>
</reference>
<proteinExistence type="predicted"/>
<dbReference type="Proteomes" id="UP001328107">
    <property type="component" value="Unassembled WGS sequence"/>
</dbReference>
<accession>A0AAN5CZT0</accession>
<dbReference type="AlphaFoldDB" id="A0AAN5CZT0"/>
<gene>
    <name evidence="2" type="ORF">PMAYCL1PPCAC_24381</name>
</gene>
<dbReference type="EMBL" id="BTRK01000005">
    <property type="protein sequence ID" value="GMR54186.1"/>
    <property type="molecule type" value="Genomic_DNA"/>
</dbReference>
<evidence type="ECO:0000313" key="2">
    <source>
        <dbReference type="EMBL" id="GMR54186.1"/>
    </source>
</evidence>
<comment type="caution">
    <text evidence="2">The sequence shown here is derived from an EMBL/GenBank/DDBJ whole genome shotgun (WGS) entry which is preliminary data.</text>
</comment>
<name>A0AAN5CZT0_9BILA</name>
<feature type="chain" id="PRO_5042933191" description="Saposin B-type domain-containing protein" evidence="1">
    <location>
        <begin position="18"/>
        <end position="103"/>
    </location>
</feature>
<evidence type="ECO:0008006" key="4">
    <source>
        <dbReference type="Google" id="ProtNLM"/>
    </source>
</evidence>
<evidence type="ECO:0000313" key="3">
    <source>
        <dbReference type="Proteomes" id="UP001328107"/>
    </source>
</evidence>
<sequence>MLKLFFIIVLLLPLSSSAPTNQLPGDLFCKSCVTIVKRRITSDDFIDKDKAFFEEICKKFLGTGPMSSVCAAGLLGEIDYLHDKYKGNEQALCVELGCPEKKN</sequence>
<keyword evidence="3" id="KW-1185">Reference proteome</keyword>
<keyword evidence="1" id="KW-0732">Signal</keyword>
<feature type="signal peptide" evidence="1">
    <location>
        <begin position="1"/>
        <end position="17"/>
    </location>
</feature>
<organism evidence="2 3">
    <name type="scientific">Pristionchus mayeri</name>
    <dbReference type="NCBI Taxonomy" id="1317129"/>
    <lineage>
        <taxon>Eukaryota</taxon>
        <taxon>Metazoa</taxon>
        <taxon>Ecdysozoa</taxon>
        <taxon>Nematoda</taxon>
        <taxon>Chromadorea</taxon>
        <taxon>Rhabditida</taxon>
        <taxon>Rhabditina</taxon>
        <taxon>Diplogasteromorpha</taxon>
        <taxon>Diplogasteroidea</taxon>
        <taxon>Neodiplogasteridae</taxon>
        <taxon>Pristionchus</taxon>
    </lineage>
</organism>